<dbReference type="Proteomes" id="UP000461409">
    <property type="component" value="Unassembled WGS sequence"/>
</dbReference>
<dbReference type="SUPFAM" id="SSF56784">
    <property type="entry name" value="HAD-like"/>
    <property type="match status" value="1"/>
</dbReference>
<evidence type="ECO:0000256" key="2">
    <source>
        <dbReference type="ARBA" id="ARBA00012536"/>
    </source>
</evidence>
<organism evidence="9 10">
    <name type="scientific">Aurantiacibacter rhizosphaerae</name>
    <dbReference type="NCBI Taxonomy" id="2691582"/>
    <lineage>
        <taxon>Bacteria</taxon>
        <taxon>Pseudomonadati</taxon>
        <taxon>Pseudomonadota</taxon>
        <taxon>Alphaproteobacteria</taxon>
        <taxon>Sphingomonadales</taxon>
        <taxon>Erythrobacteraceae</taxon>
        <taxon>Aurantiacibacter</taxon>
    </lineage>
</organism>
<keyword evidence="9" id="KW-0378">Hydrolase</keyword>
<comment type="similarity">
    <text evidence="1">Belongs to the glycosyltransferase 1 family.</text>
</comment>
<dbReference type="InterPro" id="IPR028098">
    <property type="entry name" value="Glyco_trans_4-like_N"/>
</dbReference>
<evidence type="ECO:0000313" key="10">
    <source>
        <dbReference type="Proteomes" id="UP000461409"/>
    </source>
</evidence>
<evidence type="ECO:0000259" key="7">
    <source>
        <dbReference type="Pfam" id="PF05116"/>
    </source>
</evidence>
<dbReference type="Pfam" id="PF05116">
    <property type="entry name" value="S6PP"/>
    <property type="match status" value="1"/>
</dbReference>
<evidence type="ECO:0000313" key="9">
    <source>
        <dbReference type="EMBL" id="MWV27107.1"/>
    </source>
</evidence>
<evidence type="ECO:0000259" key="8">
    <source>
        <dbReference type="Pfam" id="PF13439"/>
    </source>
</evidence>
<evidence type="ECO:0000256" key="1">
    <source>
        <dbReference type="ARBA" id="ARBA00006530"/>
    </source>
</evidence>
<reference evidence="9 10" key="2">
    <citation type="submission" date="2020-02" db="EMBL/GenBank/DDBJ databases">
        <title>Erythrobacter dongmakensis sp. nov., isolated from a tidal mudflat.</title>
        <authorList>
            <person name="Kim I.S."/>
        </authorList>
    </citation>
    <scope>NUCLEOTIDE SEQUENCE [LARGE SCALE GENOMIC DNA]</scope>
    <source>
        <strain evidence="9 10">GH3-10</strain>
    </source>
</reference>
<dbReference type="EMBL" id="WUBR01000001">
    <property type="protein sequence ID" value="MWV27107.1"/>
    <property type="molecule type" value="Genomic_DNA"/>
</dbReference>
<dbReference type="InterPro" id="IPR023214">
    <property type="entry name" value="HAD_sf"/>
</dbReference>
<comment type="caution">
    <text evidence="9">The sequence shown here is derived from an EMBL/GenBank/DDBJ whole genome shotgun (WGS) entry which is preliminary data.</text>
</comment>
<reference evidence="9 10" key="1">
    <citation type="submission" date="2019-12" db="EMBL/GenBank/DDBJ databases">
        <authorList>
            <person name="Lee S.D."/>
        </authorList>
    </citation>
    <scope>NUCLEOTIDE SEQUENCE [LARGE SCALE GENOMIC DNA]</scope>
    <source>
        <strain evidence="9 10">GH3-10</strain>
    </source>
</reference>
<name>A0A844X9T0_9SPHN</name>
<dbReference type="SUPFAM" id="SSF53756">
    <property type="entry name" value="UDP-Glycosyltransferase/glycogen phosphorylase"/>
    <property type="match status" value="1"/>
</dbReference>
<dbReference type="EC" id="2.4.1.14" evidence="2"/>
<evidence type="ECO:0000256" key="5">
    <source>
        <dbReference type="ARBA" id="ARBA00047471"/>
    </source>
</evidence>
<dbReference type="SFLD" id="SFLDG01141">
    <property type="entry name" value="C2.B.1:_Sucrose_Phosphatase_Li"/>
    <property type="match status" value="1"/>
</dbReference>
<keyword evidence="10" id="KW-1185">Reference proteome</keyword>
<keyword evidence="4" id="KW-0808">Transferase</keyword>
<proteinExistence type="inferred from homology"/>
<evidence type="ECO:0000256" key="4">
    <source>
        <dbReference type="ARBA" id="ARBA00022679"/>
    </source>
</evidence>
<comment type="catalytic activity">
    <reaction evidence="5">
        <text>beta-D-fructose 6-phosphate + UDP-alpha-D-glucose = sucrose 6(F)-phosphate + UDP + H(+)</text>
        <dbReference type="Rhea" id="RHEA:22172"/>
        <dbReference type="ChEBI" id="CHEBI:15378"/>
        <dbReference type="ChEBI" id="CHEBI:57634"/>
        <dbReference type="ChEBI" id="CHEBI:57723"/>
        <dbReference type="ChEBI" id="CHEBI:58223"/>
        <dbReference type="ChEBI" id="CHEBI:58885"/>
        <dbReference type="EC" id="2.4.1.14"/>
    </reaction>
</comment>
<protein>
    <recommendedName>
        <fullName evidence="2">sucrose-phosphate synthase</fullName>
        <ecNumber evidence="2">2.4.1.14</ecNumber>
    </recommendedName>
</protein>
<keyword evidence="3" id="KW-0328">Glycosyltransferase</keyword>
<dbReference type="InterPro" id="IPR044161">
    <property type="entry name" value="SPS"/>
</dbReference>
<dbReference type="PANTHER" id="PTHR46039:SF5">
    <property type="entry name" value="SUCROSE-PHOSPHATE SYNTHASE 3-RELATED"/>
    <property type="match status" value="1"/>
</dbReference>
<dbReference type="InterPro" id="IPR006379">
    <property type="entry name" value="HAD-SF_hydro_IIB"/>
</dbReference>
<dbReference type="Pfam" id="PF00534">
    <property type="entry name" value="Glycos_transf_1"/>
    <property type="match status" value="1"/>
</dbReference>
<dbReference type="PANTHER" id="PTHR46039">
    <property type="entry name" value="SUCROSE-PHOSPHATE SYNTHASE 3-RELATED"/>
    <property type="match status" value="1"/>
</dbReference>
<accession>A0A844X9T0</accession>
<dbReference type="Gene3D" id="3.40.50.1000">
    <property type="entry name" value="HAD superfamily/HAD-like"/>
    <property type="match status" value="1"/>
</dbReference>
<gene>
    <name evidence="9" type="ORF">GRF63_04235</name>
</gene>
<dbReference type="GO" id="GO:0016791">
    <property type="term" value="F:phosphatase activity"/>
    <property type="evidence" value="ECO:0007669"/>
    <property type="project" value="UniProtKB-ARBA"/>
</dbReference>
<dbReference type="InterPro" id="IPR006380">
    <property type="entry name" value="SPP-like_dom"/>
</dbReference>
<feature type="domain" description="Sucrose phosphatase-like" evidence="7">
    <location>
        <begin position="476"/>
        <end position="706"/>
    </location>
</feature>
<evidence type="ECO:0000259" key="6">
    <source>
        <dbReference type="Pfam" id="PF00534"/>
    </source>
</evidence>
<feature type="domain" description="Glycosyl transferase family 1" evidence="6">
    <location>
        <begin position="269"/>
        <end position="442"/>
    </location>
</feature>
<evidence type="ECO:0000256" key="3">
    <source>
        <dbReference type="ARBA" id="ARBA00022676"/>
    </source>
</evidence>
<dbReference type="AlphaFoldDB" id="A0A844X9T0"/>
<dbReference type="SFLD" id="SFLDS00003">
    <property type="entry name" value="Haloacid_Dehalogenase"/>
    <property type="match status" value="1"/>
</dbReference>
<dbReference type="InterPro" id="IPR036412">
    <property type="entry name" value="HAD-like_sf"/>
</dbReference>
<dbReference type="GO" id="GO:0046524">
    <property type="term" value="F:sucrose-phosphate synthase activity"/>
    <property type="evidence" value="ECO:0007669"/>
    <property type="project" value="UniProtKB-EC"/>
</dbReference>
<feature type="domain" description="Glycosyltransferase subfamily 4-like N-terminal" evidence="8">
    <location>
        <begin position="142"/>
        <end position="248"/>
    </location>
</feature>
<dbReference type="Gene3D" id="3.90.1070.10">
    <property type="match status" value="1"/>
</dbReference>
<dbReference type="NCBIfam" id="TIGR01484">
    <property type="entry name" value="HAD-SF-IIB"/>
    <property type="match status" value="1"/>
</dbReference>
<dbReference type="Pfam" id="PF13439">
    <property type="entry name" value="Glyco_transf_4"/>
    <property type="match status" value="1"/>
</dbReference>
<dbReference type="InterPro" id="IPR001296">
    <property type="entry name" value="Glyco_trans_1"/>
</dbReference>
<dbReference type="SFLD" id="SFLDG01140">
    <property type="entry name" value="C2.B:_Phosphomannomutase_and_P"/>
    <property type="match status" value="1"/>
</dbReference>
<sequence length="725" mass="79900">MQAKVRRYAASRATNIGWLRPLRPQRRVQQLDSQRGLLLHIVSLALGGCLKAEPVRYGLTEDTGGHITYILGEMEALSRREDIRFAEIVTRQFDEPRLGAVHTQPQEWINSKLVITRVESGNSAYLAKDALRDDRKAFTDALIAEFRGRDRLPDLIHAHFADAADVAMAVEKELGIPFIYTAHSLGIDKRAALAERSETIEARIAEEDRAIAKARAVIGSSRDECERQLAAYPSARIGRINRLVPGIDRGRSAGCISAASDLVAPFLRDPAKPMVLAIARPVHKKNLAALVDAFAASSLLRDRCNLVILAGLRDDLDTGNVEQQEIQRELVARIDRYDLYGSVAYPKSHSRDDVQGLYALAASTRGVFVNPALMEPYGLTIVEAAAHGLPVVATKIGGPQDIIAELEHGLLVDPCNTAEIGRAIERLVTERPLWDRCSKNAQVNSLDMNWDKYAAGFTLLAEEILAEPERKKRPTYLLVSDLDNTLTGCPKGIMRFGRFMQRQGEFGFVVATGRSIVEARRLVRDWKLPLPLAWITSVGTEVYLQHNGELVLDQAFARIVERGWDPHAVDSVVAGFPELVPQPSYEQRPHKRSYFVEDTGCIAKIERALRLEGIAARVVFSHGRLLDILPPAAGKAAAMRYVAGQFGIASARVFAAGDSGNDVDMLTACENAILVGNHAEEVASLAARPNVYRSRRQNASGALEGVLAHHRARQLRLRQNGRIPA</sequence>
<dbReference type="Gene3D" id="3.40.50.2000">
    <property type="entry name" value="Glycogen Phosphorylase B"/>
    <property type="match status" value="2"/>
</dbReference>